<name>C3ZDT9_BRAFL</name>
<feature type="compositionally biased region" description="Basic and acidic residues" evidence="1">
    <location>
        <begin position="109"/>
        <end position="121"/>
    </location>
</feature>
<dbReference type="AlphaFoldDB" id="C3ZDT9"/>
<gene>
    <name evidence="2" type="ORF">BRAFLDRAFT_65470</name>
</gene>
<proteinExistence type="predicted"/>
<reference evidence="2" key="1">
    <citation type="journal article" date="2008" name="Nature">
        <title>The amphioxus genome and the evolution of the chordate karyotype.</title>
        <authorList>
            <consortium name="US DOE Joint Genome Institute (JGI-PGF)"/>
            <person name="Putnam N.H."/>
            <person name="Butts T."/>
            <person name="Ferrier D.E.K."/>
            <person name="Furlong R.F."/>
            <person name="Hellsten U."/>
            <person name="Kawashima T."/>
            <person name="Robinson-Rechavi M."/>
            <person name="Shoguchi E."/>
            <person name="Terry A."/>
            <person name="Yu J.-K."/>
            <person name="Benito-Gutierrez E.L."/>
            <person name="Dubchak I."/>
            <person name="Garcia-Fernandez J."/>
            <person name="Gibson-Brown J.J."/>
            <person name="Grigoriev I.V."/>
            <person name="Horton A.C."/>
            <person name="de Jong P.J."/>
            <person name="Jurka J."/>
            <person name="Kapitonov V.V."/>
            <person name="Kohara Y."/>
            <person name="Kuroki Y."/>
            <person name="Lindquist E."/>
            <person name="Lucas S."/>
            <person name="Osoegawa K."/>
            <person name="Pennacchio L.A."/>
            <person name="Salamov A.A."/>
            <person name="Satou Y."/>
            <person name="Sauka-Spengler T."/>
            <person name="Schmutz J."/>
            <person name="Shin-I T."/>
            <person name="Toyoda A."/>
            <person name="Bronner-Fraser M."/>
            <person name="Fujiyama A."/>
            <person name="Holland L.Z."/>
            <person name="Holland P.W.H."/>
            <person name="Satoh N."/>
            <person name="Rokhsar D.S."/>
        </authorList>
    </citation>
    <scope>NUCLEOTIDE SEQUENCE [LARGE SCALE GENOMIC DNA]</scope>
    <source>
        <strain evidence="2">S238N-H82</strain>
        <tissue evidence="2">Testes</tissue>
    </source>
</reference>
<sequence length="167" mass="19384">MDKKKPKATLKSSPFQGWDDSFMYTHVDPDLLQERVALTSLGLGFARSRVHNSKDRAKRIERLKDQFDNDYLTPSFAYGRTEELHPERRAARKRNADRQTRVAPVDDDGPLKPKSSFEKRLERSNNLVRTTQTNIRGMDDAARDPYVMGIQSRMRAARRQEALYQVD</sequence>
<dbReference type="InParanoid" id="C3ZDT9"/>
<evidence type="ECO:0000256" key="1">
    <source>
        <dbReference type="SAM" id="MobiDB-lite"/>
    </source>
</evidence>
<feature type="region of interest" description="Disordered" evidence="1">
    <location>
        <begin position="81"/>
        <end position="121"/>
    </location>
</feature>
<accession>C3ZDT9</accession>
<dbReference type="EMBL" id="GG666612">
    <property type="protein sequence ID" value="EEN48895.1"/>
    <property type="molecule type" value="Genomic_DNA"/>
</dbReference>
<organism>
    <name type="scientific">Branchiostoma floridae</name>
    <name type="common">Florida lancelet</name>
    <name type="synonym">Amphioxus</name>
    <dbReference type="NCBI Taxonomy" id="7739"/>
    <lineage>
        <taxon>Eukaryota</taxon>
        <taxon>Metazoa</taxon>
        <taxon>Chordata</taxon>
        <taxon>Cephalochordata</taxon>
        <taxon>Leptocardii</taxon>
        <taxon>Amphioxiformes</taxon>
        <taxon>Branchiostomatidae</taxon>
        <taxon>Branchiostoma</taxon>
    </lineage>
</organism>
<evidence type="ECO:0000313" key="2">
    <source>
        <dbReference type="EMBL" id="EEN48895.1"/>
    </source>
</evidence>
<protein>
    <submittedName>
        <fullName evidence="2">Uncharacterized protein</fullName>
    </submittedName>
</protein>
<feature type="compositionally biased region" description="Basic and acidic residues" evidence="1">
    <location>
        <begin position="81"/>
        <end position="100"/>
    </location>
</feature>